<proteinExistence type="predicted"/>
<evidence type="ECO:0000259" key="1">
    <source>
        <dbReference type="PROSITE" id="PS50994"/>
    </source>
</evidence>
<accession>A0A4Y2NI40</accession>
<sequence length="114" mass="12933">MLKAFLNFCAPYILRSDKGREFTTNVINVVSAMCSNSKIVRGRPRHPQSQGSVEDCNQDIENMPRVWMDDNGRHHLSVPMSVFIQPGHIVITKMPLFLKKVAMTLIDMLRAAYG</sequence>
<comment type="caution">
    <text evidence="2">The sequence shown here is derived from an EMBL/GenBank/DDBJ whole genome shotgun (WGS) entry which is preliminary data.</text>
</comment>
<protein>
    <recommendedName>
        <fullName evidence="1">Integrase catalytic domain-containing protein</fullName>
    </recommendedName>
</protein>
<gene>
    <name evidence="2" type="ORF">AVEN_123939_1</name>
</gene>
<dbReference type="PROSITE" id="PS50994">
    <property type="entry name" value="INTEGRASE"/>
    <property type="match status" value="1"/>
</dbReference>
<dbReference type="Gene3D" id="3.30.420.10">
    <property type="entry name" value="Ribonuclease H-like superfamily/Ribonuclease H"/>
    <property type="match status" value="1"/>
</dbReference>
<dbReference type="OrthoDB" id="6433740at2759"/>
<dbReference type="Proteomes" id="UP000499080">
    <property type="component" value="Unassembled WGS sequence"/>
</dbReference>
<dbReference type="InterPro" id="IPR001584">
    <property type="entry name" value="Integrase_cat-core"/>
</dbReference>
<evidence type="ECO:0000313" key="3">
    <source>
        <dbReference type="Proteomes" id="UP000499080"/>
    </source>
</evidence>
<organism evidence="2 3">
    <name type="scientific">Araneus ventricosus</name>
    <name type="common">Orbweaver spider</name>
    <name type="synonym">Epeira ventricosa</name>
    <dbReference type="NCBI Taxonomy" id="182803"/>
    <lineage>
        <taxon>Eukaryota</taxon>
        <taxon>Metazoa</taxon>
        <taxon>Ecdysozoa</taxon>
        <taxon>Arthropoda</taxon>
        <taxon>Chelicerata</taxon>
        <taxon>Arachnida</taxon>
        <taxon>Araneae</taxon>
        <taxon>Araneomorphae</taxon>
        <taxon>Entelegynae</taxon>
        <taxon>Araneoidea</taxon>
        <taxon>Araneidae</taxon>
        <taxon>Araneus</taxon>
    </lineage>
</organism>
<keyword evidence="3" id="KW-1185">Reference proteome</keyword>
<dbReference type="EMBL" id="BGPR01009167">
    <property type="protein sequence ID" value="GBN38349.1"/>
    <property type="molecule type" value="Genomic_DNA"/>
</dbReference>
<evidence type="ECO:0000313" key="2">
    <source>
        <dbReference type="EMBL" id="GBN38349.1"/>
    </source>
</evidence>
<reference evidence="2 3" key="1">
    <citation type="journal article" date="2019" name="Sci. Rep.">
        <title>Orb-weaving spider Araneus ventricosus genome elucidates the spidroin gene catalogue.</title>
        <authorList>
            <person name="Kono N."/>
            <person name="Nakamura H."/>
            <person name="Ohtoshi R."/>
            <person name="Moran D.A.P."/>
            <person name="Shinohara A."/>
            <person name="Yoshida Y."/>
            <person name="Fujiwara M."/>
            <person name="Mori M."/>
            <person name="Tomita M."/>
            <person name="Arakawa K."/>
        </authorList>
    </citation>
    <scope>NUCLEOTIDE SEQUENCE [LARGE SCALE GENOMIC DNA]</scope>
</reference>
<dbReference type="GO" id="GO:0015074">
    <property type="term" value="P:DNA integration"/>
    <property type="evidence" value="ECO:0007669"/>
    <property type="project" value="InterPro"/>
</dbReference>
<dbReference type="InterPro" id="IPR012337">
    <property type="entry name" value="RNaseH-like_sf"/>
</dbReference>
<dbReference type="SUPFAM" id="SSF53098">
    <property type="entry name" value="Ribonuclease H-like"/>
    <property type="match status" value="1"/>
</dbReference>
<dbReference type="AlphaFoldDB" id="A0A4Y2NI40"/>
<dbReference type="InterPro" id="IPR036397">
    <property type="entry name" value="RNaseH_sf"/>
</dbReference>
<name>A0A4Y2NI40_ARAVE</name>
<feature type="domain" description="Integrase catalytic" evidence="1">
    <location>
        <begin position="1"/>
        <end position="114"/>
    </location>
</feature>
<dbReference type="GO" id="GO:0003676">
    <property type="term" value="F:nucleic acid binding"/>
    <property type="evidence" value="ECO:0007669"/>
    <property type="project" value="InterPro"/>
</dbReference>